<dbReference type="InterPro" id="IPR051551">
    <property type="entry name" value="Autotransporter_adhesion"/>
</dbReference>
<keyword evidence="6" id="KW-1185">Reference proteome</keyword>
<accession>A0A1H2NZU0</accession>
<protein>
    <submittedName>
        <fullName evidence="5">Autotransporter outer membrane beta-barrel domain-containing protein</fullName>
    </submittedName>
</protein>
<dbReference type="PROSITE" id="PS51208">
    <property type="entry name" value="AUTOTRANSPORTER"/>
    <property type="match status" value="1"/>
</dbReference>
<dbReference type="InterPro" id="IPR011050">
    <property type="entry name" value="Pectin_lyase_fold/virulence"/>
</dbReference>
<dbReference type="PANTHER" id="PTHR35037">
    <property type="entry name" value="C-TERMINAL REGION OF AIDA-LIKE PROTEIN"/>
    <property type="match status" value="1"/>
</dbReference>
<reference evidence="6" key="1">
    <citation type="journal article" date="2019" name="bioRxiv">
        <title>Bacterially produced spermidine induces plant systemic susceptibility to pathogens.</title>
        <authorList>
            <person name="Melnyk R.A."/>
            <person name="Beskrovnaya P.A."/>
            <person name="Liu Z."/>
            <person name="Song Y."/>
            <person name="Haney C.H."/>
        </authorList>
    </citation>
    <scope>NUCLEOTIDE SEQUENCE [LARGE SCALE GENOMIC DNA]</scope>
    <source>
        <strain evidence="6">Dha-51</strain>
    </source>
</reference>
<feature type="domain" description="Autotransporter" evidence="4">
    <location>
        <begin position="442"/>
        <end position="710"/>
    </location>
</feature>
<dbReference type="InterPro" id="IPR030930">
    <property type="entry name" value="AIDA"/>
</dbReference>
<gene>
    <name evidence="5" type="ORF">EIY72_29160</name>
</gene>
<dbReference type="InterPro" id="IPR005546">
    <property type="entry name" value="Autotransporte_beta"/>
</dbReference>
<keyword evidence="1 3" id="KW-0732">Signal</keyword>
<dbReference type="STRING" id="95300.SAMN05216558_3334"/>
<evidence type="ECO:0000313" key="5">
    <source>
        <dbReference type="EMBL" id="TDB56450.1"/>
    </source>
</evidence>
<dbReference type="Gene3D" id="2.160.20.20">
    <property type="match status" value="1"/>
</dbReference>
<evidence type="ECO:0000256" key="2">
    <source>
        <dbReference type="SAM" id="MobiDB-lite"/>
    </source>
</evidence>
<feature type="signal peptide" evidence="3">
    <location>
        <begin position="1"/>
        <end position="29"/>
    </location>
</feature>
<dbReference type="EMBL" id="RRZK01000038">
    <property type="protein sequence ID" value="TDB56450.1"/>
    <property type="molecule type" value="Genomic_DNA"/>
</dbReference>
<evidence type="ECO:0000256" key="1">
    <source>
        <dbReference type="ARBA" id="ARBA00022729"/>
    </source>
</evidence>
<dbReference type="InterPro" id="IPR036709">
    <property type="entry name" value="Autotransporte_beta_dom_sf"/>
</dbReference>
<dbReference type="PRINTS" id="PR01484">
    <property type="entry name" value="PRTACTNFAMLY"/>
</dbReference>
<evidence type="ECO:0000259" key="4">
    <source>
        <dbReference type="PROSITE" id="PS51208"/>
    </source>
</evidence>
<dbReference type="PANTHER" id="PTHR35037:SF7">
    <property type="entry name" value="AUTOTRANSPORTER"/>
    <property type="match status" value="1"/>
</dbReference>
<dbReference type="Gene3D" id="2.40.128.130">
    <property type="entry name" value="Autotransporter beta-domain"/>
    <property type="match status" value="1"/>
</dbReference>
<dbReference type="GO" id="GO:0019867">
    <property type="term" value="C:outer membrane"/>
    <property type="evidence" value="ECO:0007669"/>
    <property type="project" value="InterPro"/>
</dbReference>
<dbReference type="Proteomes" id="UP000295254">
    <property type="component" value="Unassembled WGS sequence"/>
</dbReference>
<dbReference type="NCBIfam" id="TIGR01414">
    <property type="entry name" value="autotrans_barl"/>
    <property type="match status" value="1"/>
</dbReference>
<evidence type="ECO:0000256" key="3">
    <source>
        <dbReference type="SAM" id="SignalP"/>
    </source>
</evidence>
<proteinExistence type="predicted"/>
<organism evidence="5 6">
    <name type="scientific">Pseudomonas vancouverensis</name>
    <dbReference type="NCBI Taxonomy" id="95300"/>
    <lineage>
        <taxon>Bacteria</taxon>
        <taxon>Pseudomonadati</taxon>
        <taxon>Pseudomonadota</taxon>
        <taxon>Gammaproteobacteria</taxon>
        <taxon>Pseudomonadales</taxon>
        <taxon>Pseudomonadaceae</taxon>
        <taxon>Pseudomonas</taxon>
    </lineage>
</organism>
<dbReference type="AlphaFoldDB" id="A0A1H2NZU0"/>
<dbReference type="OrthoDB" id="6053567at2"/>
<dbReference type="PROSITE" id="PS51257">
    <property type="entry name" value="PROKAR_LIPOPROTEIN"/>
    <property type="match status" value="1"/>
</dbReference>
<dbReference type="NCBIfam" id="TIGR04415">
    <property type="entry name" value="O_hepto_targRPT"/>
    <property type="match status" value="3"/>
</dbReference>
<dbReference type="Pfam" id="PF03797">
    <property type="entry name" value="Autotransporter"/>
    <property type="match status" value="1"/>
</dbReference>
<name>A0A1H2NZU0_PSEVA</name>
<sequence length="710" mass="74639">MATLGFRLSRLSVSGALLVSGCMPWLADAASCDTLNCLTSSQANVQVDNGAVLQVGTGGLLTDSSVSNGRINLWDSGSTLRTHVMSNGWLVLEDSSTAFDSRVEAGGTMVVAGDATALSTHVVGGDFDAAQNAVISDTQVDTGYLYVYADATAKNTRLTGGEMMVYQRGSAQQTTVNTGGLLSVLDSASVSDTLVNQGARMDVSAGTFVRTTTVNQGGIMTLADRASAYDTTINQGGLLQLKGDATLGRDSHIDGQVNFADPAINGFHTLTLEGPLIGNASFRMHTDLAALRGDLIEVQGPLSGQHTLVVADAGRAPSGAQQKLMLVDGNGGSGDFSLYGQTVDAGAFRYHLQQQGQDWYLVNLAEPAPLDPAEAVEPGEPAQPGFPVAPADSVPPAQPPRLPQAETLSKGANAAVGNQTAAASLIHAQMSATTGHFAELRSSRDKGGLWVRGYGVEQRLNTDASRAFEQHINGLEMGADKALPFADGSLYIGALIGQGQARQDFGEASKGRIDSITVGGYASYLDRSGWYVDSALKYNRLNNTLDVTSNLGESVKAHYRNHAVSAEVQAGKTFDLGRGWFVEPQAGLQVARISATSYSASNGLQVEEDSLTSVQSRVGGLFGRELHLDNGMTIRPYVKAAWVAELAGDSHVKVNGAKLDNRLPGSRTEIGGGMSVAMADNQTVYAEGSYTKGNDIEQPWAVTVGYRYNW</sequence>
<dbReference type="Pfam" id="PF03212">
    <property type="entry name" value="Pertactin"/>
    <property type="match status" value="1"/>
</dbReference>
<feature type="chain" id="PRO_5044372103" evidence="3">
    <location>
        <begin position="30"/>
        <end position="710"/>
    </location>
</feature>
<evidence type="ECO:0000313" key="6">
    <source>
        <dbReference type="Proteomes" id="UP000295254"/>
    </source>
</evidence>
<dbReference type="SUPFAM" id="SSF103515">
    <property type="entry name" value="Autotransporter"/>
    <property type="match status" value="1"/>
</dbReference>
<dbReference type="InterPro" id="IPR003991">
    <property type="entry name" value="Pertactin_virulence_factor"/>
</dbReference>
<dbReference type="InterPro" id="IPR006315">
    <property type="entry name" value="OM_autotransptr_brl_dom"/>
</dbReference>
<feature type="region of interest" description="Disordered" evidence="2">
    <location>
        <begin position="371"/>
        <end position="399"/>
    </location>
</feature>
<dbReference type="InterPro" id="IPR004899">
    <property type="entry name" value="Pertactin_central"/>
</dbReference>
<dbReference type="InterPro" id="IPR012332">
    <property type="entry name" value="Autotransporter_pectin_lyase_C"/>
</dbReference>
<dbReference type="SUPFAM" id="SSF51126">
    <property type="entry name" value="Pectin lyase-like"/>
    <property type="match status" value="1"/>
</dbReference>
<dbReference type="SMART" id="SM00869">
    <property type="entry name" value="Autotransporter"/>
    <property type="match status" value="1"/>
</dbReference>
<comment type="caution">
    <text evidence="5">The sequence shown here is derived from an EMBL/GenBank/DDBJ whole genome shotgun (WGS) entry which is preliminary data.</text>
</comment>